<feature type="domain" description="DNA/RNA non-specific endonuclease/pyrophosphatase/phosphodiesterase" evidence="3">
    <location>
        <begin position="104"/>
        <end position="294"/>
    </location>
</feature>
<dbReference type="SUPFAM" id="SSF54060">
    <property type="entry name" value="His-Me finger endonucleases"/>
    <property type="match status" value="1"/>
</dbReference>
<evidence type="ECO:0000313" key="4">
    <source>
        <dbReference type="EMBL" id="CAC5426560.1"/>
    </source>
</evidence>
<dbReference type="Pfam" id="PF01223">
    <property type="entry name" value="Endonuclease_NS"/>
    <property type="match status" value="1"/>
</dbReference>
<dbReference type="InterPro" id="IPR020821">
    <property type="entry name" value="ENPP1-3/EXOG-like_nuc-like"/>
</dbReference>
<keyword evidence="5" id="KW-1185">Reference proteome</keyword>
<dbReference type="GO" id="GO:0016787">
    <property type="term" value="F:hydrolase activity"/>
    <property type="evidence" value="ECO:0007669"/>
    <property type="project" value="InterPro"/>
</dbReference>
<dbReference type="Proteomes" id="UP000507470">
    <property type="component" value="Unassembled WGS sequence"/>
</dbReference>
<dbReference type="InterPro" id="IPR039015">
    <property type="entry name" value="ENDOD1"/>
</dbReference>
<feature type="transmembrane region" description="Helical" evidence="1">
    <location>
        <begin position="6"/>
        <end position="26"/>
    </location>
</feature>
<feature type="domain" description="ENPP1-3/EXOG-like endonuclease/phosphodiesterase" evidence="2">
    <location>
        <begin position="105"/>
        <end position="297"/>
    </location>
</feature>
<reference evidence="4 5" key="1">
    <citation type="submission" date="2020-06" db="EMBL/GenBank/DDBJ databases">
        <authorList>
            <person name="Li R."/>
            <person name="Bekaert M."/>
        </authorList>
    </citation>
    <scope>NUCLEOTIDE SEQUENCE [LARGE SCALE GENOMIC DNA]</scope>
    <source>
        <strain evidence="5">wild</strain>
    </source>
</reference>
<gene>
    <name evidence="4" type="ORF">MCOR_58256</name>
</gene>
<dbReference type="InterPro" id="IPR044929">
    <property type="entry name" value="DNA/RNA_non-sp_Endonuclease_sf"/>
</dbReference>
<sequence>MNIKVMYFYLLISLFLAYFLVDVVCITREGHRISNTDLTHAQQKTHTCKKERRTSLQAEFEKFKTEIRNKNVKSIEDQRHLFYQYYQPILKTRLTDVSRFKFLDVGFYATLYDTRNKVPVYSAYKLYLYMKKESSKNRHWIQNPDLSVREQPNVKDYIGVGELKLDRGHLYPHVYAPTKFMKKYTNFITNIALQYKKFNMNTWKRMESALYKAATKMCISPGDEIFFLTGVIPSTDNFFKNMINIPDYFWTAVCCDTSKAQNENDRRNGWSFAYIVKNLNETSLDINMYFVKDFLRDWYGQFVQIFSNYGNVQECLFNPTKTVDVIQEIFIGNKKDRFYLKGELLHFYKNIHEHF</sequence>
<keyword evidence="1" id="KW-0812">Transmembrane</keyword>
<dbReference type="PANTHER" id="PTHR21472">
    <property type="entry name" value="ENDONUCLEASE DOMAIN-CONTAINING 1 PROTEIN ENDOD1"/>
    <property type="match status" value="1"/>
</dbReference>
<name>A0A6J8F1F9_MYTCO</name>
<dbReference type="GO" id="GO:0046872">
    <property type="term" value="F:metal ion binding"/>
    <property type="evidence" value="ECO:0007669"/>
    <property type="project" value="InterPro"/>
</dbReference>
<dbReference type="Gene3D" id="3.40.570.10">
    <property type="entry name" value="Extracellular Endonuclease, subunit A"/>
    <property type="match status" value="1"/>
</dbReference>
<dbReference type="InterPro" id="IPR001604">
    <property type="entry name" value="Endo_G_ENPP1-like_dom"/>
</dbReference>
<evidence type="ECO:0000313" key="5">
    <source>
        <dbReference type="Proteomes" id="UP000507470"/>
    </source>
</evidence>
<dbReference type="SMART" id="SM00477">
    <property type="entry name" value="NUC"/>
    <property type="match status" value="1"/>
</dbReference>
<keyword evidence="1" id="KW-0472">Membrane</keyword>
<organism evidence="4 5">
    <name type="scientific">Mytilus coruscus</name>
    <name type="common">Sea mussel</name>
    <dbReference type="NCBI Taxonomy" id="42192"/>
    <lineage>
        <taxon>Eukaryota</taxon>
        <taxon>Metazoa</taxon>
        <taxon>Spiralia</taxon>
        <taxon>Lophotrochozoa</taxon>
        <taxon>Mollusca</taxon>
        <taxon>Bivalvia</taxon>
        <taxon>Autobranchia</taxon>
        <taxon>Pteriomorphia</taxon>
        <taxon>Mytilida</taxon>
        <taxon>Mytiloidea</taxon>
        <taxon>Mytilidae</taxon>
        <taxon>Mytilinae</taxon>
        <taxon>Mytilus</taxon>
    </lineage>
</organism>
<protein>
    <submittedName>
        <fullName evidence="4">Uncharacterized protein</fullName>
    </submittedName>
</protein>
<accession>A0A6J8F1F9</accession>
<dbReference type="PANTHER" id="PTHR21472:SF26">
    <property type="entry name" value="ENDONUCLEASE DOMAIN CONTAINING 1"/>
    <property type="match status" value="1"/>
</dbReference>
<dbReference type="OrthoDB" id="69221at2759"/>
<evidence type="ECO:0000259" key="3">
    <source>
        <dbReference type="SMART" id="SM00892"/>
    </source>
</evidence>
<proteinExistence type="predicted"/>
<keyword evidence="1" id="KW-1133">Transmembrane helix</keyword>
<dbReference type="AlphaFoldDB" id="A0A6J8F1F9"/>
<evidence type="ECO:0000259" key="2">
    <source>
        <dbReference type="SMART" id="SM00477"/>
    </source>
</evidence>
<dbReference type="InterPro" id="IPR044925">
    <property type="entry name" value="His-Me_finger_sf"/>
</dbReference>
<dbReference type="EMBL" id="CACVKT020010436">
    <property type="protein sequence ID" value="CAC5426560.1"/>
    <property type="molecule type" value="Genomic_DNA"/>
</dbReference>
<dbReference type="GO" id="GO:0003676">
    <property type="term" value="F:nucleic acid binding"/>
    <property type="evidence" value="ECO:0007669"/>
    <property type="project" value="InterPro"/>
</dbReference>
<dbReference type="SMART" id="SM00892">
    <property type="entry name" value="Endonuclease_NS"/>
    <property type="match status" value="1"/>
</dbReference>
<evidence type="ECO:0000256" key="1">
    <source>
        <dbReference type="SAM" id="Phobius"/>
    </source>
</evidence>